<proteinExistence type="predicted"/>
<evidence type="ECO:0000256" key="1">
    <source>
        <dbReference type="SAM" id="MobiDB-lite"/>
    </source>
</evidence>
<dbReference type="AlphaFoldDB" id="A0AAC9PJT7"/>
<dbReference type="KEGG" id="bmay:A7X70_05380"/>
<dbReference type="EMBL" id="CP015788">
    <property type="protein sequence ID" value="APT00362.1"/>
    <property type="molecule type" value="Genomic_DNA"/>
</dbReference>
<gene>
    <name evidence="2" type="ORF">Bmayo_05210</name>
</gene>
<organism evidence="2 3">
    <name type="scientific">Borreliella mayonii</name>
    <dbReference type="NCBI Taxonomy" id="1674146"/>
    <lineage>
        <taxon>Bacteria</taxon>
        <taxon>Pseudomonadati</taxon>
        <taxon>Spirochaetota</taxon>
        <taxon>Spirochaetia</taxon>
        <taxon>Spirochaetales</taxon>
        <taxon>Borreliaceae</taxon>
        <taxon>Borreliella</taxon>
    </lineage>
</organism>
<protein>
    <submittedName>
        <fullName evidence="2">Uncharacterized protein</fullName>
    </submittedName>
</protein>
<evidence type="ECO:0000313" key="3">
    <source>
        <dbReference type="Proteomes" id="UP000185516"/>
    </source>
</evidence>
<feature type="compositionally biased region" description="Basic residues" evidence="1">
    <location>
        <begin position="209"/>
        <end position="221"/>
    </location>
</feature>
<keyword evidence="3" id="KW-1185">Reference proteome</keyword>
<evidence type="ECO:0000313" key="2">
    <source>
        <dbReference type="EMBL" id="APT00362.1"/>
    </source>
</evidence>
<dbReference type="RefSeq" id="WP_075552670.1">
    <property type="nucleotide sequence ID" value="NZ_CP015788.1"/>
</dbReference>
<sequence>MQKEIKKNYNEYTIGGIKGTFFGNSQYEANYRAKVNGFIIDFFKIPVSLKKKYELNIKALSDPNFSSINIAMNCINTFKLIVDIVNMQTGENYDYDTFITKTETEKMLKYGTKIIAALARHFDEQNRTNFNESYYEWEKGWIDKKWINYEPTEEEIREIQKINQKLNPLKLKHEGKALNRGQIRLLKAINKIESHQSQQQNVKTNSTIKKLKGNHKKEARI</sequence>
<dbReference type="Proteomes" id="UP000185516">
    <property type="component" value="Plasmid lp17"/>
</dbReference>
<feature type="compositionally biased region" description="Polar residues" evidence="1">
    <location>
        <begin position="195"/>
        <end position="208"/>
    </location>
</feature>
<reference evidence="2 3" key="1">
    <citation type="journal article" date="2016" name="PLoS ONE">
        <title>Whole Genome Sequence and Comparative Genomics of the Novel Lyme Borreliosis Causing Pathogen, Borrelia mayonii.</title>
        <authorList>
            <person name="Kingry L.C."/>
            <person name="Batra D."/>
            <person name="Replogle A."/>
            <person name="Rowe L.A."/>
            <person name="Pritt B.S."/>
            <person name="Petersen J.M."/>
        </authorList>
    </citation>
    <scope>NUCLEOTIDE SEQUENCE [LARGE SCALE GENOMIC DNA]</scope>
    <source>
        <strain evidence="2 3">MN14-1420</strain>
    </source>
</reference>
<name>A0AAC9PJT7_9SPIR</name>
<accession>A0AAC9PJT7</accession>
<keyword evidence="2" id="KW-0614">Plasmid</keyword>
<geneLocation type="plasmid" evidence="2 3">
    <name>lp17</name>
</geneLocation>
<feature type="region of interest" description="Disordered" evidence="1">
    <location>
        <begin position="195"/>
        <end position="221"/>
    </location>
</feature>